<reference evidence="2" key="2">
    <citation type="submission" date="2023-05" db="EMBL/GenBank/DDBJ databases">
        <authorList>
            <person name="Fouks B."/>
        </authorList>
    </citation>
    <scope>NUCLEOTIDE SEQUENCE</scope>
    <source>
        <strain evidence="2">Stay&amp;Tobe</strain>
        <tissue evidence="2">Testes</tissue>
    </source>
</reference>
<evidence type="ECO:0000313" key="2">
    <source>
        <dbReference type="EMBL" id="KAJ9593755.1"/>
    </source>
</evidence>
<proteinExistence type="inferred from homology"/>
<evidence type="ECO:0000256" key="1">
    <source>
        <dbReference type="ARBA" id="ARBA00008408"/>
    </source>
</evidence>
<comment type="caution">
    <text evidence="2">The sequence shown here is derived from an EMBL/GenBank/DDBJ whole genome shotgun (WGS) entry which is preliminary data.</text>
</comment>
<dbReference type="InterPro" id="IPR029033">
    <property type="entry name" value="His_PPase_superfam"/>
</dbReference>
<keyword evidence="3" id="KW-1185">Reference proteome</keyword>
<dbReference type="GO" id="GO:0005829">
    <property type="term" value="C:cytosol"/>
    <property type="evidence" value="ECO:0007669"/>
    <property type="project" value="TreeGrafter"/>
</dbReference>
<feature type="non-terminal residue" evidence="2">
    <location>
        <position position="1"/>
    </location>
</feature>
<dbReference type="SUPFAM" id="SSF53254">
    <property type="entry name" value="Phosphoglycerate mutase-like"/>
    <property type="match status" value="1"/>
</dbReference>
<dbReference type="InterPro" id="IPR003094">
    <property type="entry name" value="6Pfruct_kin"/>
</dbReference>
<dbReference type="GO" id="GO:0004331">
    <property type="term" value="F:fructose-2,6-bisphosphate 2-phosphatase activity"/>
    <property type="evidence" value="ECO:0007669"/>
    <property type="project" value="TreeGrafter"/>
</dbReference>
<dbReference type="Gene3D" id="3.40.50.1240">
    <property type="entry name" value="Phosphoglycerate mutase-like"/>
    <property type="match status" value="1"/>
</dbReference>
<reference evidence="2" key="1">
    <citation type="journal article" date="2023" name="IScience">
        <title>Live-bearing cockroach genome reveals convergent evolutionary mechanisms linked to viviparity in insects and beyond.</title>
        <authorList>
            <person name="Fouks B."/>
            <person name="Harrison M.C."/>
            <person name="Mikhailova A.A."/>
            <person name="Marchal E."/>
            <person name="English S."/>
            <person name="Carruthers M."/>
            <person name="Jennings E.C."/>
            <person name="Chiamaka E.L."/>
            <person name="Frigard R.A."/>
            <person name="Pippel M."/>
            <person name="Attardo G.M."/>
            <person name="Benoit J.B."/>
            <person name="Bornberg-Bauer E."/>
            <person name="Tobe S.S."/>
        </authorList>
    </citation>
    <scope>NUCLEOTIDE SEQUENCE</scope>
    <source>
        <strain evidence="2">Stay&amp;Tobe</strain>
    </source>
</reference>
<evidence type="ECO:0008006" key="4">
    <source>
        <dbReference type="Google" id="ProtNLM"/>
    </source>
</evidence>
<dbReference type="EMBL" id="JASPKZ010003400">
    <property type="protein sequence ID" value="KAJ9593755.1"/>
    <property type="molecule type" value="Genomic_DNA"/>
</dbReference>
<name>A0AAD8EKA7_DIPPU</name>
<dbReference type="GO" id="GO:0003873">
    <property type="term" value="F:6-phosphofructo-2-kinase activity"/>
    <property type="evidence" value="ECO:0007669"/>
    <property type="project" value="TreeGrafter"/>
</dbReference>
<dbReference type="Pfam" id="PF00300">
    <property type="entry name" value="His_Phos_1"/>
    <property type="match status" value="1"/>
</dbReference>
<dbReference type="GO" id="GO:0005524">
    <property type="term" value="F:ATP binding"/>
    <property type="evidence" value="ECO:0007669"/>
    <property type="project" value="InterPro"/>
</dbReference>
<comment type="similarity">
    <text evidence="1">In the C-terminal section; belongs to the phosphoglycerate mutase family.</text>
</comment>
<dbReference type="PIRSF" id="PIRSF000709">
    <property type="entry name" value="6PFK_2-Ptase"/>
    <property type="match status" value="1"/>
</dbReference>
<dbReference type="PANTHER" id="PTHR10606">
    <property type="entry name" value="6-PHOSPHOFRUCTO-2-KINASE/FRUCTOSE-2,6-BISPHOSPHATASE"/>
    <property type="match status" value="1"/>
</dbReference>
<accession>A0AAD8EKA7</accession>
<protein>
    <recommendedName>
        <fullName evidence="4">6-phosphofructo-2-kinase</fullName>
    </recommendedName>
</protein>
<dbReference type="PANTHER" id="PTHR10606:SF44">
    <property type="entry name" value="6-PHOSPHOFRUCTO 2-KINASE_FRUCTOSE 2,6-BISPHOSPHATASE LONG FORM"/>
    <property type="match status" value="1"/>
</dbReference>
<dbReference type="GO" id="GO:0006003">
    <property type="term" value="P:fructose 2,6-bisphosphate metabolic process"/>
    <property type="evidence" value="ECO:0007669"/>
    <property type="project" value="InterPro"/>
</dbReference>
<evidence type="ECO:0000313" key="3">
    <source>
        <dbReference type="Proteomes" id="UP001233999"/>
    </source>
</evidence>
<dbReference type="Proteomes" id="UP001233999">
    <property type="component" value="Unassembled WGS sequence"/>
</dbReference>
<dbReference type="AlphaFoldDB" id="A0AAD8EKA7"/>
<dbReference type="InterPro" id="IPR013078">
    <property type="entry name" value="His_Pase_superF_clade-1"/>
</dbReference>
<organism evidence="2 3">
    <name type="scientific">Diploptera punctata</name>
    <name type="common">Pacific beetle cockroach</name>
    <dbReference type="NCBI Taxonomy" id="6984"/>
    <lineage>
        <taxon>Eukaryota</taxon>
        <taxon>Metazoa</taxon>
        <taxon>Ecdysozoa</taxon>
        <taxon>Arthropoda</taxon>
        <taxon>Hexapoda</taxon>
        <taxon>Insecta</taxon>
        <taxon>Pterygota</taxon>
        <taxon>Neoptera</taxon>
        <taxon>Polyneoptera</taxon>
        <taxon>Dictyoptera</taxon>
        <taxon>Blattodea</taxon>
        <taxon>Blaberoidea</taxon>
        <taxon>Blaberidae</taxon>
        <taxon>Diplopterinae</taxon>
        <taxon>Diploptera</taxon>
    </lineage>
</organism>
<gene>
    <name evidence="2" type="ORF">L9F63_027599</name>
</gene>
<sequence>GIFDGKTYDEIQKMYPEIHEERMMDKFHFRYPDGESYQDLIERLEPLIMELARESNILVVSHAAIIRCLLGYFLDIPTGIINFFHIYILISLQLELIK</sequence>